<accession>A0ABD0KV67</accession>
<dbReference type="InterPro" id="IPR001107">
    <property type="entry name" value="Band_7"/>
</dbReference>
<comment type="caution">
    <text evidence="4">The sequence shown here is derived from an EMBL/GenBank/DDBJ whole genome shotgun (WGS) entry which is preliminary data.</text>
</comment>
<dbReference type="InterPro" id="IPR036013">
    <property type="entry name" value="Band_7/SPFH_dom_sf"/>
</dbReference>
<evidence type="ECO:0000313" key="3">
    <source>
        <dbReference type="EMBL" id="KAK7481742.1"/>
    </source>
</evidence>
<evidence type="ECO:0000313" key="4">
    <source>
        <dbReference type="EMBL" id="KAK7490993.1"/>
    </source>
</evidence>
<reference evidence="4 5" key="2">
    <citation type="journal article" date="2023" name="Sci. Data">
        <title>Genome assembly of the Korean intertidal mud-creeper Batillaria attramentaria.</title>
        <authorList>
            <person name="Patra A.K."/>
            <person name="Ho P.T."/>
            <person name="Jun S."/>
            <person name="Lee S.J."/>
            <person name="Kim Y."/>
            <person name="Won Y.J."/>
        </authorList>
    </citation>
    <scope>NUCLEOTIDE SEQUENCE [LARGE SCALE GENOMIC DNA]</scope>
    <source>
        <strain evidence="4">Wonlab-2016</strain>
    </source>
</reference>
<evidence type="ECO:0000259" key="2">
    <source>
        <dbReference type="Pfam" id="PF01145"/>
    </source>
</evidence>
<dbReference type="SUPFAM" id="SSF117892">
    <property type="entry name" value="Band 7/SPFH domain"/>
    <property type="match status" value="1"/>
</dbReference>
<reference evidence="4" key="1">
    <citation type="submission" date="2020-09" db="EMBL/GenBank/DDBJ databases">
        <authorList>
            <person name="Won Y."/>
        </authorList>
    </citation>
    <scope>NUCLEOTIDE SEQUENCE</scope>
    <source>
        <strain evidence="4">Wonlab-2016</strain>
        <tissue evidence="4">Foot muscle</tissue>
    </source>
</reference>
<proteinExistence type="predicted"/>
<feature type="coiled-coil region" evidence="1">
    <location>
        <begin position="272"/>
        <end position="306"/>
    </location>
</feature>
<keyword evidence="5" id="KW-1185">Reference proteome</keyword>
<sequence>MKFKTVREGQQAVILNHLGEGELVVGPKRVFLFRKRFSLLTHYSAASDEYLAVQEKDGTVYHKPGPCELFNNPLLYEYVRVQKAIRLDAHILIVIYKRLSNGNVERRIVEGPAVVIPEAEEWLHEFVWHGTDPVNKARMVPGQRRFTQLAVIPDHFYYNVREVRTNDDTMITVKVMVFYVVVEILKMLDTTHDPIADIINALCADVISFVSKLSYVQFVEETAKLSSMDTYPHLKQRMERIGVRVDKVVYRGYHASDQMQEMQNSAIESRTRLRLQGEMEEMQQNLTNLKLNKEEARAGLKKQMEAGRWQHKQRTEQMKQQHDLEQQQLQHTQRLELRSLDTAARLKREKEEDERKLDFLTRLSELDVNVTEYLVSQQDPPPAKQIQFTTV</sequence>
<dbReference type="Pfam" id="PF01145">
    <property type="entry name" value="Band_7"/>
    <property type="match status" value="1"/>
</dbReference>
<evidence type="ECO:0000313" key="5">
    <source>
        <dbReference type="Proteomes" id="UP001519460"/>
    </source>
</evidence>
<dbReference type="EMBL" id="JACVVK020000120">
    <property type="protein sequence ID" value="KAK7490993.1"/>
    <property type="molecule type" value="Genomic_DNA"/>
</dbReference>
<dbReference type="EMBL" id="JACVVK020000257">
    <property type="protein sequence ID" value="KAK7481742.1"/>
    <property type="molecule type" value="Genomic_DNA"/>
</dbReference>
<dbReference type="AlphaFoldDB" id="A0ABD0KV67"/>
<protein>
    <recommendedName>
        <fullName evidence="2">Band 7 domain-containing protein</fullName>
    </recommendedName>
</protein>
<name>A0ABD0KV67_9CAEN</name>
<evidence type="ECO:0000256" key="1">
    <source>
        <dbReference type="SAM" id="Coils"/>
    </source>
</evidence>
<gene>
    <name evidence="4" type="ORF">BaRGS_00017689</name>
    <name evidence="3" type="ORF">BaRGS_00026990</name>
</gene>
<feature type="domain" description="Band 7" evidence="2">
    <location>
        <begin position="101"/>
        <end position="273"/>
    </location>
</feature>
<dbReference type="Proteomes" id="UP001519460">
    <property type="component" value="Unassembled WGS sequence"/>
</dbReference>
<keyword evidence="1" id="KW-0175">Coiled coil</keyword>
<organism evidence="4 5">
    <name type="scientific">Batillaria attramentaria</name>
    <dbReference type="NCBI Taxonomy" id="370345"/>
    <lineage>
        <taxon>Eukaryota</taxon>
        <taxon>Metazoa</taxon>
        <taxon>Spiralia</taxon>
        <taxon>Lophotrochozoa</taxon>
        <taxon>Mollusca</taxon>
        <taxon>Gastropoda</taxon>
        <taxon>Caenogastropoda</taxon>
        <taxon>Sorbeoconcha</taxon>
        <taxon>Cerithioidea</taxon>
        <taxon>Batillariidae</taxon>
        <taxon>Batillaria</taxon>
    </lineage>
</organism>
<reference evidence="4" key="3">
    <citation type="submission" date="2023-01" db="EMBL/GenBank/DDBJ databases">
        <authorList>
            <person name="Patra A."/>
        </authorList>
    </citation>
    <scope>NUCLEOTIDE SEQUENCE</scope>
    <source>
        <strain evidence="4">Wonlab-2016</strain>
        <tissue evidence="4">Foot muscle</tissue>
    </source>
</reference>